<evidence type="ECO:0000313" key="3">
    <source>
        <dbReference type="EMBL" id="MDQ0204470.1"/>
    </source>
</evidence>
<dbReference type="Pfam" id="PF03968">
    <property type="entry name" value="LptD_N"/>
    <property type="match status" value="1"/>
</dbReference>
<keyword evidence="1" id="KW-0732">Signal</keyword>
<dbReference type="Proteomes" id="UP001239167">
    <property type="component" value="Unassembled WGS sequence"/>
</dbReference>
<dbReference type="EMBL" id="JAUSUE010000016">
    <property type="protein sequence ID" value="MDQ0204470.1"/>
    <property type="molecule type" value="Genomic_DNA"/>
</dbReference>
<organism evidence="3 4">
    <name type="scientific">Pectinatus haikarae</name>
    <dbReference type="NCBI Taxonomy" id="349096"/>
    <lineage>
        <taxon>Bacteria</taxon>
        <taxon>Bacillati</taxon>
        <taxon>Bacillota</taxon>
        <taxon>Negativicutes</taxon>
        <taxon>Selenomonadales</taxon>
        <taxon>Selenomonadaceae</taxon>
        <taxon>Pectinatus</taxon>
    </lineage>
</organism>
<name>A0ABT9Y9F2_9FIRM</name>
<proteinExistence type="predicted"/>
<keyword evidence="4" id="KW-1185">Reference proteome</keyword>
<dbReference type="Gene3D" id="2.60.450.10">
    <property type="entry name" value="Lipopolysaccharide (LPS) transport protein A like domain"/>
    <property type="match status" value="1"/>
</dbReference>
<protein>
    <submittedName>
        <fullName evidence="3">Lipopolysaccharide assembly outer membrane protein LptD (OstA)</fullName>
    </submittedName>
</protein>
<reference evidence="3 4" key="1">
    <citation type="submission" date="2023-07" db="EMBL/GenBank/DDBJ databases">
        <title>Genomic Encyclopedia of Type Strains, Phase IV (KMG-IV): sequencing the most valuable type-strain genomes for metagenomic binning, comparative biology and taxonomic classification.</title>
        <authorList>
            <person name="Goeker M."/>
        </authorList>
    </citation>
    <scope>NUCLEOTIDE SEQUENCE [LARGE SCALE GENOMIC DNA]</scope>
    <source>
        <strain evidence="3 4">DSM 16980</strain>
    </source>
</reference>
<evidence type="ECO:0000256" key="1">
    <source>
        <dbReference type="SAM" id="SignalP"/>
    </source>
</evidence>
<gene>
    <name evidence="3" type="ORF">J2S01_002198</name>
</gene>
<feature type="signal peptide" evidence="1">
    <location>
        <begin position="1"/>
        <end position="23"/>
    </location>
</feature>
<evidence type="ECO:0000259" key="2">
    <source>
        <dbReference type="Pfam" id="PF03968"/>
    </source>
</evidence>
<dbReference type="InterPro" id="IPR005653">
    <property type="entry name" value="OstA-like_N"/>
</dbReference>
<accession>A0ABT9Y9F2</accession>
<feature type="domain" description="Organic solvent tolerance-like N-terminal" evidence="2">
    <location>
        <begin position="26"/>
        <end position="162"/>
    </location>
</feature>
<evidence type="ECO:0000313" key="4">
    <source>
        <dbReference type="Proteomes" id="UP001239167"/>
    </source>
</evidence>
<feature type="chain" id="PRO_5045449361" evidence="1">
    <location>
        <begin position="24"/>
        <end position="180"/>
    </location>
</feature>
<sequence length="180" mass="20203">MRIRKIFYTLVLIMLFYTCAASASPKITADNTNFDILSGTYKLNGNVRVETDKFLVTAGAAQVNLTSFEVWAQKNIKCVYGGNDSGSSVINFSGSDLYGSWRTKTIIVKGGTDFSCENLFVKADQTSFNWETKIADFSGNVIVQQDGKTEKYDEIKYNLNEKKFLEHDIDISVVKQKLKT</sequence>
<comment type="caution">
    <text evidence="3">The sequence shown here is derived from an EMBL/GenBank/DDBJ whole genome shotgun (WGS) entry which is preliminary data.</text>
</comment>
<dbReference type="RefSeq" id="WP_307224789.1">
    <property type="nucleotide sequence ID" value="NZ_CP116940.1"/>
</dbReference>